<proteinExistence type="predicted"/>
<protein>
    <recommendedName>
        <fullName evidence="1">MACPF domain-containing protein</fullName>
    </recommendedName>
</protein>
<dbReference type="AlphaFoldDB" id="A0A8S2EK71"/>
<name>A0A8S2EK71_9BILA</name>
<evidence type="ECO:0000313" key="4">
    <source>
        <dbReference type="Proteomes" id="UP000677228"/>
    </source>
</evidence>
<sequence>MSSFLCLNFYYVPCFDPIFAAAVKKLNNEATTETTSETLQVFINEFLEAFGPYYVLSVIVGFEANVYTYSNEVFHKEHDYSKVEEQVSLTFFYEKFKLSGDDQWKDIYNRMMEDYKPNFIVNSVFHPPVKSEPGQLDWIVWQNKFINEQPVVINRTIAPIRNLLMKYPIVRQHVYETTEFYLTNGYYPTLKQLRQLKRSVQMVPGTDIVGCGFDIGARESKLCLFDVENSGTTTTWTHPFDLTITYLIPTHYFIEGTPEADDIHETIFYNSEQEIYYEKRYVIDNDSDGFLGFGGKHEHKEINHIYKQIYQHRMNLGLTERVINWYKLSISTFPPPSKFNSITQVVFDYLSNLTEFDKTNPIWKQ</sequence>
<evidence type="ECO:0000313" key="2">
    <source>
        <dbReference type="EMBL" id="CAF1196255.1"/>
    </source>
</evidence>
<dbReference type="EMBL" id="CAJNOK010014020">
    <property type="protein sequence ID" value="CAF1196255.1"/>
    <property type="molecule type" value="Genomic_DNA"/>
</dbReference>
<accession>A0A8S2EK71</accession>
<dbReference type="Proteomes" id="UP000677228">
    <property type="component" value="Unassembled WGS sequence"/>
</dbReference>
<organism evidence="2 4">
    <name type="scientific">Didymodactylos carnosus</name>
    <dbReference type="NCBI Taxonomy" id="1234261"/>
    <lineage>
        <taxon>Eukaryota</taxon>
        <taxon>Metazoa</taxon>
        <taxon>Spiralia</taxon>
        <taxon>Gnathifera</taxon>
        <taxon>Rotifera</taxon>
        <taxon>Eurotatoria</taxon>
        <taxon>Bdelloidea</taxon>
        <taxon>Philodinida</taxon>
        <taxon>Philodinidae</taxon>
        <taxon>Didymodactylos</taxon>
    </lineage>
</organism>
<comment type="caution">
    <text evidence="2">The sequence shown here is derived from an EMBL/GenBank/DDBJ whole genome shotgun (WGS) entry which is preliminary data.</text>
</comment>
<dbReference type="InterPro" id="IPR020864">
    <property type="entry name" value="MACPF"/>
</dbReference>
<evidence type="ECO:0000259" key="1">
    <source>
        <dbReference type="Pfam" id="PF01823"/>
    </source>
</evidence>
<dbReference type="Proteomes" id="UP000682733">
    <property type="component" value="Unassembled WGS sequence"/>
</dbReference>
<reference evidence="2" key="1">
    <citation type="submission" date="2021-02" db="EMBL/GenBank/DDBJ databases">
        <authorList>
            <person name="Nowell W R."/>
        </authorList>
    </citation>
    <scope>NUCLEOTIDE SEQUENCE</scope>
</reference>
<feature type="domain" description="MACPF" evidence="1">
    <location>
        <begin position="16"/>
        <end position="181"/>
    </location>
</feature>
<evidence type="ECO:0000313" key="3">
    <source>
        <dbReference type="EMBL" id="CAF4006485.1"/>
    </source>
</evidence>
<dbReference type="EMBL" id="CAJOBA010035551">
    <property type="protein sequence ID" value="CAF4006485.1"/>
    <property type="molecule type" value="Genomic_DNA"/>
</dbReference>
<dbReference type="Pfam" id="PF01823">
    <property type="entry name" value="MACPF"/>
    <property type="match status" value="1"/>
</dbReference>
<gene>
    <name evidence="2" type="ORF">OVA965_LOCUS23760</name>
    <name evidence="3" type="ORF">TMI583_LOCUS24480</name>
</gene>